<comment type="caution">
    <text evidence="2">The sequence shown here is derived from an EMBL/GenBank/DDBJ whole genome shotgun (WGS) entry which is preliminary data.</text>
</comment>
<evidence type="ECO:0000313" key="3">
    <source>
        <dbReference type="Proteomes" id="UP000660265"/>
    </source>
</evidence>
<dbReference type="InterPro" id="IPR011008">
    <property type="entry name" value="Dimeric_a/b-barrel"/>
</dbReference>
<proteinExistence type="predicted"/>
<dbReference type="Pfam" id="PF07045">
    <property type="entry name" value="DUF1330"/>
    <property type="match status" value="1"/>
</dbReference>
<dbReference type="InterPro" id="IPR010753">
    <property type="entry name" value="DUF1330"/>
</dbReference>
<accession>A0ABQ2ER48</accession>
<dbReference type="Gene3D" id="3.30.70.100">
    <property type="match status" value="1"/>
</dbReference>
<dbReference type="EMBL" id="BMMV01000021">
    <property type="protein sequence ID" value="GGK16955.1"/>
    <property type="molecule type" value="Genomic_DNA"/>
</dbReference>
<sequence>MSTYLINHLRIPGGVPNEQGLTYLEHVEETARPFGGRWLAQGEGEVVEGAWPGTVVLMEFPSMEDARNWYDSPAYRAIRPLRTDNSISDLILVDGVGPDYTVAGFAQDVRAAIASRS</sequence>
<organism evidence="2 3">
    <name type="scientific">Streptomyces camponoticapitis</name>
    <dbReference type="NCBI Taxonomy" id="1616125"/>
    <lineage>
        <taxon>Bacteria</taxon>
        <taxon>Bacillati</taxon>
        <taxon>Actinomycetota</taxon>
        <taxon>Actinomycetes</taxon>
        <taxon>Kitasatosporales</taxon>
        <taxon>Streptomycetaceae</taxon>
        <taxon>Streptomyces</taxon>
    </lineage>
</organism>
<dbReference type="SUPFAM" id="SSF54909">
    <property type="entry name" value="Dimeric alpha+beta barrel"/>
    <property type="match status" value="1"/>
</dbReference>
<reference evidence="3" key="1">
    <citation type="journal article" date="2019" name="Int. J. Syst. Evol. Microbiol.">
        <title>The Global Catalogue of Microorganisms (GCM) 10K type strain sequencing project: providing services to taxonomists for standard genome sequencing and annotation.</title>
        <authorList>
            <consortium name="The Broad Institute Genomics Platform"/>
            <consortium name="The Broad Institute Genome Sequencing Center for Infectious Disease"/>
            <person name="Wu L."/>
            <person name="Ma J."/>
        </authorList>
    </citation>
    <scope>NUCLEOTIDE SEQUENCE [LARGE SCALE GENOMIC DNA]</scope>
    <source>
        <strain evidence="3">CGMCC 4.7275</strain>
    </source>
</reference>
<name>A0ABQ2ER48_9ACTN</name>
<dbReference type="RefSeq" id="WP_189110337.1">
    <property type="nucleotide sequence ID" value="NZ_BMMV01000021.1"/>
</dbReference>
<evidence type="ECO:0000313" key="2">
    <source>
        <dbReference type="EMBL" id="GGK16955.1"/>
    </source>
</evidence>
<dbReference type="Proteomes" id="UP000660265">
    <property type="component" value="Unassembled WGS sequence"/>
</dbReference>
<evidence type="ECO:0000259" key="1">
    <source>
        <dbReference type="Pfam" id="PF07045"/>
    </source>
</evidence>
<dbReference type="PANTHER" id="PTHR41521">
    <property type="match status" value="1"/>
</dbReference>
<dbReference type="PANTHER" id="PTHR41521:SF4">
    <property type="entry name" value="BLR0684 PROTEIN"/>
    <property type="match status" value="1"/>
</dbReference>
<feature type="domain" description="DUF1330" evidence="1">
    <location>
        <begin position="4"/>
        <end position="96"/>
    </location>
</feature>
<protein>
    <recommendedName>
        <fullName evidence="1">DUF1330 domain-containing protein</fullName>
    </recommendedName>
</protein>
<keyword evidence="3" id="KW-1185">Reference proteome</keyword>
<gene>
    <name evidence="2" type="ORF">GCM10011583_56140</name>
</gene>